<evidence type="ECO:0000256" key="3">
    <source>
        <dbReference type="ARBA" id="ARBA00022519"/>
    </source>
</evidence>
<feature type="transmembrane region" description="Helical" evidence="7">
    <location>
        <begin position="112"/>
        <end position="141"/>
    </location>
</feature>
<evidence type="ECO:0000256" key="6">
    <source>
        <dbReference type="ARBA" id="ARBA00023136"/>
    </source>
</evidence>
<keyword evidence="10" id="KW-1185">Reference proteome</keyword>
<feature type="transmembrane region" description="Helical" evidence="7">
    <location>
        <begin position="189"/>
        <end position="213"/>
    </location>
</feature>
<comment type="subunit">
    <text evidence="7">The complex comprises the extracytoplasmic solute receptor protein and the two transmembrane proteins.</text>
</comment>
<evidence type="ECO:0000256" key="7">
    <source>
        <dbReference type="RuleBase" id="RU369079"/>
    </source>
</evidence>
<feature type="transmembrane region" description="Helical" evidence="7">
    <location>
        <begin position="327"/>
        <end position="345"/>
    </location>
</feature>
<dbReference type="AlphaFoldDB" id="A0A6L8WB00"/>
<evidence type="ECO:0000256" key="1">
    <source>
        <dbReference type="ARBA" id="ARBA00004429"/>
    </source>
</evidence>
<evidence type="ECO:0000313" key="9">
    <source>
        <dbReference type="EMBL" id="MZR31633.1"/>
    </source>
</evidence>
<feature type="domain" description="TRAP C4-dicarboxylate transport system permease DctM subunit" evidence="8">
    <location>
        <begin position="11"/>
        <end position="437"/>
    </location>
</feature>
<feature type="transmembrane region" description="Helical" evidence="7">
    <location>
        <begin position="297"/>
        <end position="321"/>
    </location>
</feature>
<dbReference type="GO" id="GO:0005886">
    <property type="term" value="C:plasma membrane"/>
    <property type="evidence" value="ECO:0007669"/>
    <property type="project" value="UniProtKB-SubCell"/>
</dbReference>
<proteinExistence type="inferred from homology"/>
<feature type="transmembrane region" description="Helical" evidence="7">
    <location>
        <begin position="66"/>
        <end position="92"/>
    </location>
</feature>
<evidence type="ECO:0000259" key="8">
    <source>
        <dbReference type="Pfam" id="PF06808"/>
    </source>
</evidence>
<evidence type="ECO:0000256" key="2">
    <source>
        <dbReference type="ARBA" id="ARBA00022475"/>
    </source>
</evidence>
<dbReference type="GO" id="GO:0022857">
    <property type="term" value="F:transmembrane transporter activity"/>
    <property type="evidence" value="ECO:0007669"/>
    <property type="project" value="UniProtKB-UniRule"/>
</dbReference>
<keyword evidence="5 7" id="KW-1133">Transmembrane helix</keyword>
<comment type="caution">
    <text evidence="9">The sequence shown here is derived from an EMBL/GenBank/DDBJ whole genome shotgun (WGS) entry which is preliminary data.</text>
</comment>
<feature type="transmembrane region" description="Helical" evidence="7">
    <location>
        <begin position="412"/>
        <end position="434"/>
    </location>
</feature>
<protein>
    <recommendedName>
        <fullName evidence="7">TRAP transporter large permease protein</fullName>
    </recommendedName>
</protein>
<dbReference type="Pfam" id="PF06808">
    <property type="entry name" value="DctM"/>
    <property type="match status" value="1"/>
</dbReference>
<reference evidence="9 10" key="1">
    <citation type="submission" date="2019-12" db="EMBL/GenBank/DDBJ databases">
        <title>Snethiella sp. nov. sp. isolated from sea sand.</title>
        <authorList>
            <person name="Kim J."/>
            <person name="Jeong S.E."/>
            <person name="Jung H.S."/>
            <person name="Jeon C.O."/>
        </authorList>
    </citation>
    <scope>NUCLEOTIDE SEQUENCE [LARGE SCALE GENOMIC DNA]</scope>
    <source>
        <strain evidence="9 10">DP05</strain>
    </source>
</reference>
<dbReference type="NCBIfam" id="TIGR00786">
    <property type="entry name" value="dctM"/>
    <property type="match status" value="1"/>
</dbReference>
<dbReference type="EMBL" id="WTUW01000002">
    <property type="protein sequence ID" value="MZR31633.1"/>
    <property type="molecule type" value="Genomic_DNA"/>
</dbReference>
<dbReference type="InterPro" id="IPR004681">
    <property type="entry name" value="TRAP_DctM"/>
</dbReference>
<feature type="transmembrane region" description="Helical" evidence="7">
    <location>
        <begin position="375"/>
        <end position="400"/>
    </location>
</feature>
<keyword evidence="2" id="KW-1003">Cell membrane</keyword>
<keyword evidence="4 7" id="KW-0812">Transmembrane</keyword>
<feature type="transmembrane region" description="Helical" evidence="7">
    <location>
        <begin position="352"/>
        <end position="369"/>
    </location>
</feature>
<feature type="transmembrane region" description="Helical" evidence="7">
    <location>
        <begin position="234"/>
        <end position="254"/>
    </location>
</feature>
<dbReference type="InterPro" id="IPR010656">
    <property type="entry name" value="DctM"/>
</dbReference>
<dbReference type="RefSeq" id="WP_161316120.1">
    <property type="nucleotide sequence ID" value="NZ_WTUW01000002.1"/>
</dbReference>
<feature type="transmembrane region" description="Helical" evidence="7">
    <location>
        <begin position="12"/>
        <end position="45"/>
    </location>
</feature>
<keyword evidence="6 7" id="KW-0472">Membrane</keyword>
<dbReference type="PIRSF" id="PIRSF006066">
    <property type="entry name" value="HI0050"/>
    <property type="match status" value="1"/>
</dbReference>
<keyword evidence="3 7" id="KW-0997">Cell inner membrane</keyword>
<gene>
    <name evidence="9" type="ORF">GQE98_13410</name>
</gene>
<comment type="subcellular location">
    <subcellularLocation>
        <location evidence="1 7">Cell inner membrane</location>
        <topology evidence="1 7">Multi-pass membrane protein</topology>
    </subcellularLocation>
</comment>
<keyword evidence="7" id="KW-0813">Transport</keyword>
<sequence>MDPITLGFCGIGVLLLLIIIRVPIAVALAVVGFVGLILAIGWPAGREANLERGWQAAINYIAFEPYSFVASFSLVAIPLFLMMGYVAFHFGFTRDGYDCARAWLSRLPGGLAVASVMGCAMFAAVSGSSLATAAAMGKLAVPEMLRYKYDKGLATGVIAASGTLGSLIPPSILMIIYGLFTELSVGKLLLAGLVPGILSALIYIFMIIIRAMINPKLAPPPENVSWETRYKSLQGTWSIIVLFVLVMGGIYAGIVTPTEAAAVGAAGAWGLAALSKRLKAREAKLSILETVTQSASIFAVVIGAKIFVGFIAITGVAGFLSDLALSLDYPPIVILLALSLVYIVLGTFMDPLGIMLLTLPVVVPVIENLGYDLIWFGVIMIKLLEIGLITPPVGLNVYILKGVIGDRVKLEVIFKGVLWFLVMDILTLLLLILVPEISLFLPNALN</sequence>
<comment type="similarity">
    <text evidence="7">Belongs to the TRAP transporter large permease family.</text>
</comment>
<accession>A0A6L8WB00</accession>
<dbReference type="PANTHER" id="PTHR33362:SF5">
    <property type="entry name" value="C4-DICARBOXYLATE TRAP TRANSPORTER LARGE PERMEASE PROTEIN DCTM"/>
    <property type="match status" value="1"/>
</dbReference>
<evidence type="ECO:0000256" key="5">
    <source>
        <dbReference type="ARBA" id="ARBA00022989"/>
    </source>
</evidence>
<feature type="transmembrane region" description="Helical" evidence="7">
    <location>
        <begin position="153"/>
        <end position="177"/>
    </location>
</feature>
<dbReference type="PANTHER" id="PTHR33362">
    <property type="entry name" value="SIALIC ACID TRAP TRANSPORTER PERMEASE PROTEIN SIAT-RELATED"/>
    <property type="match status" value="1"/>
</dbReference>
<evidence type="ECO:0000256" key="4">
    <source>
        <dbReference type="ARBA" id="ARBA00022692"/>
    </source>
</evidence>
<evidence type="ECO:0000313" key="10">
    <source>
        <dbReference type="Proteomes" id="UP000476030"/>
    </source>
</evidence>
<organism evidence="9 10">
    <name type="scientific">Sneathiella litorea</name>
    <dbReference type="NCBI Taxonomy" id="2606216"/>
    <lineage>
        <taxon>Bacteria</taxon>
        <taxon>Pseudomonadati</taxon>
        <taxon>Pseudomonadota</taxon>
        <taxon>Alphaproteobacteria</taxon>
        <taxon>Sneathiellales</taxon>
        <taxon>Sneathiellaceae</taxon>
        <taxon>Sneathiella</taxon>
    </lineage>
</organism>
<comment type="function">
    <text evidence="7">Part of the tripartite ATP-independent periplasmic (TRAP) transport system.</text>
</comment>
<dbReference type="Proteomes" id="UP000476030">
    <property type="component" value="Unassembled WGS sequence"/>
</dbReference>
<name>A0A6L8WB00_9PROT</name>